<evidence type="ECO:0000256" key="1">
    <source>
        <dbReference type="SAM" id="MobiDB-lite"/>
    </source>
</evidence>
<gene>
    <name evidence="2" type="ORF">FISHEDRAFT_77653</name>
</gene>
<evidence type="ECO:0000313" key="2">
    <source>
        <dbReference type="EMBL" id="KIY44461.1"/>
    </source>
</evidence>
<organism evidence="2 3">
    <name type="scientific">Fistulina hepatica ATCC 64428</name>
    <dbReference type="NCBI Taxonomy" id="1128425"/>
    <lineage>
        <taxon>Eukaryota</taxon>
        <taxon>Fungi</taxon>
        <taxon>Dikarya</taxon>
        <taxon>Basidiomycota</taxon>
        <taxon>Agaricomycotina</taxon>
        <taxon>Agaricomycetes</taxon>
        <taxon>Agaricomycetidae</taxon>
        <taxon>Agaricales</taxon>
        <taxon>Fistulinaceae</taxon>
        <taxon>Fistulina</taxon>
    </lineage>
</organism>
<name>A0A0D7A3H9_9AGAR</name>
<proteinExistence type="predicted"/>
<protein>
    <submittedName>
        <fullName evidence="2">Uncharacterized protein</fullName>
    </submittedName>
</protein>
<reference evidence="2 3" key="1">
    <citation type="journal article" date="2015" name="Fungal Genet. Biol.">
        <title>Evolution of novel wood decay mechanisms in Agaricales revealed by the genome sequences of Fistulina hepatica and Cylindrobasidium torrendii.</title>
        <authorList>
            <person name="Floudas D."/>
            <person name="Held B.W."/>
            <person name="Riley R."/>
            <person name="Nagy L.G."/>
            <person name="Koehler G."/>
            <person name="Ransdell A.S."/>
            <person name="Younus H."/>
            <person name="Chow J."/>
            <person name="Chiniquy J."/>
            <person name="Lipzen A."/>
            <person name="Tritt A."/>
            <person name="Sun H."/>
            <person name="Haridas S."/>
            <person name="LaButti K."/>
            <person name="Ohm R.A."/>
            <person name="Kues U."/>
            <person name="Blanchette R.A."/>
            <person name="Grigoriev I.V."/>
            <person name="Minto R.E."/>
            <person name="Hibbett D.S."/>
        </authorList>
    </citation>
    <scope>NUCLEOTIDE SEQUENCE [LARGE SCALE GENOMIC DNA]</scope>
    <source>
        <strain evidence="2 3">ATCC 64428</strain>
    </source>
</reference>
<sequence length="862" mass="94389">MSVHGGTTFVHRGVQTDPTVASLANDTPNNVHLTTINTPPDHQVSPNSQCHELNFNTTCDLSNLADVSRDFFDDSLLSSMSFTQTRDKSRSLKYPNLSRITTKRGPRATNMRVISLPETVPETSVLVPKPRVVSLPEPSEMVNILARPRLCSSIRSSVLASPSRTDISVSSVAQSSFCSSTRSLFDRPRAIRHDMPRTPTPPSSPESIFIIGNDVQIPSSFLPPGRVALNAKRREFAQVESPPKPIPALHGPLSLPYARCPSGAEGTIVEGEDMFRMIWGLDEDGRTKQDHHSLSNDDNRYAVNTPALTISSSFTPSPSTAFTPFAQFSTPLVDVDRFSGFENDLEHVGLPRRLERSLAVIKSDRNYGRDGDTSCSGVDGLHHDSWSIQPTFYGQTRNVYQRDHKSAGLGILLSPQNKNVSTKLKPTAPLFVPKNQTSYYPHTDQQLLRPHAFQPPGPELSRQTGRSGNFVAARDFSFSSQFFPRFSPSMDSADLVYHLPDLFSPSVEFDSQSGSFSRLPSPAIISRGLAGNLVEGHAPYSARRFSGQAVVGIANTDLNLFNSRIHMLSDDPEDQDDVCVFDYLPSPTKIGASVFEATPTVHYNSASLRSPQPPFPPPEAPLPPVPDETASAHPTANTFQEDAISGEAISSGYAISNFFSRPFSRSAPLDRSLQRRSVPCSLSSVPEEKEEGLTDRSLSLADESLCLNVSPSTCSSPRWLSGLRPAHPSHRFGSESVDGLIPATTPLFRHPRAPSSQSTWKVPLVSASKTPSSNEGNRSKTTRIRPSSGSDVAHWRSNKERELMNEAGVVASDRYLNQNAPIKLTSASESTCVSTHQDKNFKKAPNQKRRFKPKVKGNLQGK</sequence>
<feature type="region of interest" description="Disordered" evidence="1">
    <location>
        <begin position="827"/>
        <end position="862"/>
    </location>
</feature>
<feature type="compositionally biased region" description="Polar residues" evidence="1">
    <location>
        <begin position="767"/>
        <end position="776"/>
    </location>
</feature>
<feature type="region of interest" description="Disordered" evidence="1">
    <location>
        <begin position="749"/>
        <end position="792"/>
    </location>
</feature>
<dbReference type="Proteomes" id="UP000054144">
    <property type="component" value="Unassembled WGS sequence"/>
</dbReference>
<accession>A0A0D7A3H9</accession>
<dbReference type="OrthoDB" id="2573559at2759"/>
<feature type="region of interest" description="Disordered" evidence="1">
    <location>
        <begin position="605"/>
        <end position="634"/>
    </location>
</feature>
<keyword evidence="3" id="KW-1185">Reference proteome</keyword>
<feature type="region of interest" description="Disordered" evidence="1">
    <location>
        <begin position="675"/>
        <end position="695"/>
    </location>
</feature>
<dbReference type="AlphaFoldDB" id="A0A0D7A3H9"/>
<dbReference type="EMBL" id="KN882092">
    <property type="protein sequence ID" value="KIY44461.1"/>
    <property type="molecule type" value="Genomic_DNA"/>
</dbReference>
<evidence type="ECO:0000313" key="3">
    <source>
        <dbReference type="Proteomes" id="UP000054144"/>
    </source>
</evidence>
<feature type="compositionally biased region" description="Basic residues" evidence="1">
    <location>
        <begin position="845"/>
        <end position="855"/>
    </location>
</feature>
<feature type="compositionally biased region" description="Pro residues" evidence="1">
    <location>
        <begin position="611"/>
        <end position="626"/>
    </location>
</feature>